<evidence type="ECO:0000256" key="1">
    <source>
        <dbReference type="SAM" id="MobiDB-lite"/>
    </source>
</evidence>
<organism evidence="2 3">
    <name type="scientific">Araneus ventricosus</name>
    <name type="common">Orbweaver spider</name>
    <name type="synonym">Epeira ventricosa</name>
    <dbReference type="NCBI Taxonomy" id="182803"/>
    <lineage>
        <taxon>Eukaryota</taxon>
        <taxon>Metazoa</taxon>
        <taxon>Ecdysozoa</taxon>
        <taxon>Arthropoda</taxon>
        <taxon>Chelicerata</taxon>
        <taxon>Arachnida</taxon>
        <taxon>Araneae</taxon>
        <taxon>Araneomorphae</taxon>
        <taxon>Entelegynae</taxon>
        <taxon>Araneoidea</taxon>
        <taxon>Araneidae</taxon>
        <taxon>Araneus</taxon>
    </lineage>
</organism>
<feature type="compositionally biased region" description="Basic and acidic residues" evidence="1">
    <location>
        <begin position="1"/>
        <end position="26"/>
    </location>
</feature>
<proteinExistence type="predicted"/>
<feature type="compositionally biased region" description="Basic and acidic residues" evidence="1">
    <location>
        <begin position="46"/>
        <end position="66"/>
    </location>
</feature>
<gene>
    <name evidence="2" type="ORF">AVEN_237759_1</name>
</gene>
<keyword evidence="3" id="KW-1185">Reference proteome</keyword>
<dbReference type="Proteomes" id="UP000499080">
    <property type="component" value="Unassembled WGS sequence"/>
</dbReference>
<dbReference type="AlphaFoldDB" id="A0A4Y2MQ61"/>
<name>A0A4Y2MQ61_ARAVE</name>
<reference evidence="2 3" key="1">
    <citation type="journal article" date="2019" name="Sci. Rep.">
        <title>Orb-weaving spider Araneus ventricosus genome elucidates the spidroin gene catalogue.</title>
        <authorList>
            <person name="Kono N."/>
            <person name="Nakamura H."/>
            <person name="Ohtoshi R."/>
            <person name="Moran D.A.P."/>
            <person name="Shinohara A."/>
            <person name="Yoshida Y."/>
            <person name="Fujiwara M."/>
            <person name="Mori M."/>
            <person name="Tomita M."/>
            <person name="Arakawa K."/>
        </authorList>
    </citation>
    <scope>NUCLEOTIDE SEQUENCE [LARGE SCALE GENOMIC DNA]</scope>
</reference>
<dbReference type="EMBL" id="BGPR01007757">
    <property type="protein sequence ID" value="GBN29275.1"/>
    <property type="molecule type" value="Genomic_DNA"/>
</dbReference>
<evidence type="ECO:0000313" key="3">
    <source>
        <dbReference type="Proteomes" id="UP000499080"/>
    </source>
</evidence>
<feature type="compositionally biased region" description="Basic and acidic residues" evidence="1">
    <location>
        <begin position="74"/>
        <end position="99"/>
    </location>
</feature>
<protein>
    <submittedName>
        <fullName evidence="2">Uncharacterized protein</fullName>
    </submittedName>
</protein>
<accession>A0A4Y2MQ61</accession>
<comment type="caution">
    <text evidence="2">The sequence shown here is derived from an EMBL/GenBank/DDBJ whole genome shotgun (WGS) entry which is preliminary data.</text>
</comment>
<sequence>MDKIIKIQMDKDHQSPDEPRSSDPRWTKRQSNGPRWAKIMIQDGQRSSDPRWTKIIRSKMDKDHQIQDGQKISIKMDKIIDQDGQRSSDPRWKRSSDPR</sequence>
<feature type="region of interest" description="Disordered" evidence="1">
    <location>
        <begin position="1"/>
        <end position="99"/>
    </location>
</feature>
<evidence type="ECO:0000313" key="2">
    <source>
        <dbReference type="EMBL" id="GBN29275.1"/>
    </source>
</evidence>